<sequence length="274" mass="29569">MGRAGAASDRSLGFRPCVEASSSSSRPCPAWRRPAAPVPGPHFRGPHIRARTAGPYIRARTGSMAARSAPPRAALDLGNPLRAPRRFTPSRARTACGVSSRSYRRAGHRSCPATRRPPWGLSAAFLSPTPRATRGDTVQTAVRNGPTPSGSACLPTGYGADDFPLLLQDQRFATDGPSEGGPVKDTFRSPPHPRRRDLQPVPGPPPPSGCGCAPLRWPRPPPSGSSCPSWPRRPPPRMSCRRRRWPCSAPATYGSSRAKRSWPDRKPISRSRET</sequence>
<evidence type="ECO:0000313" key="2">
    <source>
        <dbReference type="EMBL" id="SEK64029.1"/>
    </source>
</evidence>
<feature type="region of interest" description="Disordered" evidence="1">
    <location>
        <begin position="172"/>
        <end position="274"/>
    </location>
</feature>
<organism evidence="2 3">
    <name type="scientific">Nonomuraea pusilla</name>
    <dbReference type="NCBI Taxonomy" id="46177"/>
    <lineage>
        <taxon>Bacteria</taxon>
        <taxon>Bacillati</taxon>
        <taxon>Actinomycetota</taxon>
        <taxon>Actinomycetes</taxon>
        <taxon>Streptosporangiales</taxon>
        <taxon>Streptosporangiaceae</taxon>
        <taxon>Nonomuraea</taxon>
    </lineage>
</organism>
<reference evidence="2 3" key="1">
    <citation type="submission" date="2016-10" db="EMBL/GenBank/DDBJ databases">
        <authorList>
            <person name="de Groot N.N."/>
        </authorList>
    </citation>
    <scope>NUCLEOTIDE SEQUENCE [LARGE SCALE GENOMIC DNA]</scope>
    <source>
        <strain evidence="2 3">DSM 43357</strain>
    </source>
</reference>
<feature type="compositionally biased region" description="Low complexity" evidence="1">
    <location>
        <begin position="63"/>
        <end position="74"/>
    </location>
</feature>
<name>A0A1H7INH7_9ACTN</name>
<accession>A0A1H7INH7</accession>
<protein>
    <submittedName>
        <fullName evidence="2">Uncharacterized protein</fullName>
    </submittedName>
</protein>
<dbReference type="Proteomes" id="UP000198953">
    <property type="component" value="Unassembled WGS sequence"/>
</dbReference>
<feature type="region of interest" description="Disordered" evidence="1">
    <location>
        <begin position="1"/>
        <end position="48"/>
    </location>
</feature>
<feature type="compositionally biased region" description="Low complexity" evidence="1">
    <location>
        <begin position="15"/>
        <end position="35"/>
    </location>
</feature>
<feature type="region of interest" description="Disordered" evidence="1">
    <location>
        <begin position="63"/>
        <end position="85"/>
    </location>
</feature>
<dbReference type="AlphaFoldDB" id="A0A1H7INH7"/>
<proteinExistence type="predicted"/>
<evidence type="ECO:0000256" key="1">
    <source>
        <dbReference type="SAM" id="MobiDB-lite"/>
    </source>
</evidence>
<gene>
    <name evidence="2" type="ORF">SAMN05660976_00877</name>
</gene>
<dbReference type="EMBL" id="FOBF01000002">
    <property type="protein sequence ID" value="SEK64029.1"/>
    <property type="molecule type" value="Genomic_DNA"/>
</dbReference>
<evidence type="ECO:0000313" key="3">
    <source>
        <dbReference type="Proteomes" id="UP000198953"/>
    </source>
</evidence>
<keyword evidence="3" id="KW-1185">Reference proteome</keyword>
<feature type="compositionally biased region" description="Basic and acidic residues" evidence="1">
    <location>
        <begin position="261"/>
        <end position="274"/>
    </location>
</feature>